<dbReference type="InterPro" id="IPR036899">
    <property type="entry name" value="Ribosomal_uL13_sf"/>
</dbReference>
<evidence type="ECO:0000256" key="2">
    <source>
        <dbReference type="ARBA" id="ARBA00022980"/>
    </source>
</evidence>
<protein>
    <recommendedName>
        <fullName evidence="4">Large ribosomal subunit protein uL13</fullName>
    </recommendedName>
</protein>
<dbReference type="PANTHER" id="PTHR11545:SF2">
    <property type="entry name" value="LARGE RIBOSOMAL SUBUNIT PROTEIN UL13M"/>
    <property type="match status" value="1"/>
</dbReference>
<dbReference type="InterPro" id="IPR005823">
    <property type="entry name" value="Ribosomal_uL13_bac-type"/>
</dbReference>
<keyword evidence="2 4" id="KW-0689">Ribosomal protein</keyword>
<evidence type="ECO:0000313" key="5">
    <source>
        <dbReference type="EMBL" id="OGI69172.1"/>
    </source>
</evidence>
<dbReference type="InterPro" id="IPR005822">
    <property type="entry name" value="Ribosomal_uL13"/>
</dbReference>
<comment type="caution">
    <text evidence="5">The sequence shown here is derived from an EMBL/GenBank/DDBJ whole genome shotgun (WGS) entry which is preliminary data.</text>
</comment>
<dbReference type="NCBIfam" id="TIGR01066">
    <property type="entry name" value="rplM_bact"/>
    <property type="match status" value="1"/>
</dbReference>
<organism evidence="5 6">
    <name type="scientific">Candidatus Nomurabacteria bacterium RIFCSPHIGHO2_01_FULL_42_16</name>
    <dbReference type="NCBI Taxonomy" id="1801743"/>
    <lineage>
        <taxon>Bacteria</taxon>
        <taxon>Candidatus Nomuraibacteriota</taxon>
    </lineage>
</organism>
<dbReference type="PIRSF" id="PIRSF002181">
    <property type="entry name" value="Ribosomal_L13"/>
    <property type="match status" value="1"/>
</dbReference>
<comment type="subunit">
    <text evidence="4">Part of the 50S ribosomal subunit.</text>
</comment>
<sequence length="113" mass="12730">MHTIDAKGKSLGRVASQAAVFLMGKDSPAFEKHKNSGNKVEILNASKIKVSPKKMRDKIYVRYSGYPGGIKREAFEKLVARKGFAEVFWLAIYGMIPANKLRKDRMKNLKISE</sequence>
<dbReference type="Pfam" id="PF00572">
    <property type="entry name" value="Ribosomal_L13"/>
    <property type="match status" value="1"/>
</dbReference>
<gene>
    <name evidence="4" type="primary">rplM</name>
    <name evidence="5" type="ORF">A2824_01835</name>
</gene>
<evidence type="ECO:0000313" key="6">
    <source>
        <dbReference type="Proteomes" id="UP000178059"/>
    </source>
</evidence>
<accession>A0A1F6VHR9</accession>
<keyword evidence="3 4" id="KW-0687">Ribonucleoprotein</keyword>
<dbReference type="GO" id="GO:0005840">
    <property type="term" value="C:ribosome"/>
    <property type="evidence" value="ECO:0007669"/>
    <property type="project" value="UniProtKB-KW"/>
</dbReference>
<dbReference type="GO" id="GO:0003729">
    <property type="term" value="F:mRNA binding"/>
    <property type="evidence" value="ECO:0007669"/>
    <property type="project" value="TreeGrafter"/>
</dbReference>
<proteinExistence type="inferred from homology"/>
<dbReference type="Proteomes" id="UP000178059">
    <property type="component" value="Unassembled WGS sequence"/>
</dbReference>
<reference evidence="5 6" key="1">
    <citation type="journal article" date="2016" name="Nat. Commun.">
        <title>Thousands of microbial genomes shed light on interconnected biogeochemical processes in an aquifer system.</title>
        <authorList>
            <person name="Anantharaman K."/>
            <person name="Brown C.T."/>
            <person name="Hug L.A."/>
            <person name="Sharon I."/>
            <person name="Castelle C.J."/>
            <person name="Probst A.J."/>
            <person name="Thomas B.C."/>
            <person name="Singh A."/>
            <person name="Wilkins M.J."/>
            <person name="Karaoz U."/>
            <person name="Brodie E.L."/>
            <person name="Williams K.H."/>
            <person name="Hubbard S.S."/>
            <person name="Banfield J.F."/>
        </authorList>
    </citation>
    <scope>NUCLEOTIDE SEQUENCE [LARGE SCALE GENOMIC DNA]</scope>
</reference>
<evidence type="ECO:0000256" key="3">
    <source>
        <dbReference type="ARBA" id="ARBA00023274"/>
    </source>
</evidence>
<evidence type="ECO:0000256" key="4">
    <source>
        <dbReference type="HAMAP-Rule" id="MF_01366"/>
    </source>
</evidence>
<evidence type="ECO:0000256" key="1">
    <source>
        <dbReference type="ARBA" id="ARBA00006227"/>
    </source>
</evidence>
<dbReference type="GO" id="GO:0006412">
    <property type="term" value="P:translation"/>
    <property type="evidence" value="ECO:0007669"/>
    <property type="project" value="UniProtKB-UniRule"/>
</dbReference>
<dbReference type="AlphaFoldDB" id="A0A1F6VHR9"/>
<dbReference type="Gene3D" id="3.90.1180.10">
    <property type="entry name" value="Ribosomal protein L13"/>
    <property type="match status" value="1"/>
</dbReference>
<dbReference type="GO" id="GO:0017148">
    <property type="term" value="P:negative regulation of translation"/>
    <property type="evidence" value="ECO:0007669"/>
    <property type="project" value="TreeGrafter"/>
</dbReference>
<comment type="function">
    <text evidence="4">This protein is one of the early assembly proteins of the 50S ribosomal subunit, although it is not seen to bind rRNA by itself. It is important during the early stages of 50S assembly.</text>
</comment>
<dbReference type="GO" id="GO:1990904">
    <property type="term" value="C:ribonucleoprotein complex"/>
    <property type="evidence" value="ECO:0007669"/>
    <property type="project" value="UniProtKB-KW"/>
</dbReference>
<dbReference type="GO" id="GO:0003735">
    <property type="term" value="F:structural constituent of ribosome"/>
    <property type="evidence" value="ECO:0007669"/>
    <property type="project" value="InterPro"/>
</dbReference>
<comment type="similarity">
    <text evidence="1 4">Belongs to the universal ribosomal protein uL13 family.</text>
</comment>
<dbReference type="CDD" id="cd00392">
    <property type="entry name" value="Ribosomal_L13"/>
    <property type="match status" value="1"/>
</dbReference>
<dbReference type="HAMAP" id="MF_01366">
    <property type="entry name" value="Ribosomal_uL13"/>
    <property type="match status" value="1"/>
</dbReference>
<dbReference type="SUPFAM" id="SSF52161">
    <property type="entry name" value="Ribosomal protein L13"/>
    <property type="match status" value="1"/>
</dbReference>
<name>A0A1F6VHR9_9BACT</name>
<dbReference type="PANTHER" id="PTHR11545">
    <property type="entry name" value="RIBOSOMAL PROTEIN L13"/>
    <property type="match status" value="1"/>
</dbReference>
<dbReference type="STRING" id="1801743.A2824_01835"/>
<dbReference type="EMBL" id="MFTT01000032">
    <property type="protein sequence ID" value="OGI69172.1"/>
    <property type="molecule type" value="Genomic_DNA"/>
</dbReference>